<dbReference type="PANTHER" id="PTHR36510:SF3">
    <property type="entry name" value="CONSERVED PROTEIN"/>
    <property type="match status" value="1"/>
</dbReference>
<dbReference type="InterPro" id="IPR050141">
    <property type="entry name" value="GCL_type2/YbdK_subfam"/>
</dbReference>
<accession>A0ABD5V2B2</accession>
<reference evidence="1 2" key="1">
    <citation type="journal article" date="2019" name="Int. J. Syst. Evol. Microbiol.">
        <title>The Global Catalogue of Microorganisms (GCM) 10K type strain sequencing project: providing services to taxonomists for standard genome sequencing and annotation.</title>
        <authorList>
            <consortium name="The Broad Institute Genomics Platform"/>
            <consortium name="The Broad Institute Genome Sequencing Center for Infectious Disease"/>
            <person name="Wu L."/>
            <person name="Ma J."/>
        </authorList>
    </citation>
    <scope>NUCLEOTIDE SEQUENCE [LARGE SCALE GENOMIC DNA]</scope>
    <source>
        <strain evidence="1 2">CGMCC 1.3240</strain>
    </source>
</reference>
<comment type="caution">
    <text evidence="1">The sequence shown here is derived from an EMBL/GenBank/DDBJ whole genome shotgun (WGS) entry which is preliminary data.</text>
</comment>
<gene>
    <name evidence="1" type="ORF">ACFQGH_10885</name>
</gene>
<sequence>MEPTEFVRRTRSGEAVDEFDRRVEVQAEAVREAFEEGAFDPDFRLGLELEGYAVDGDGRLTHVPESAFGTVCERELGWHNAELNTPPTAFDADGIDAQRTELGGRLRGLRLLLAESGIGFVTDGMWVVEPPGGAFAYLTDRREEDGLALSTNMSPAARYYALDADITAGGAVELDVPGCSRRFPTILVESLTASMQVHLQVPSSELARYHNAALRTAGPVLALAANAPFLPAGLYDDPDPAIVLDGPAELRVPVFEAMNVREPGKVRFPRDVDSPTDVLDRLLADRRCVPCLSEWFDGDEGENEGGDRDGDGGFGAEYWELLHRQGTYWRWIRPVLGPEGFRIEYRLLAAQPTVADTIGFQALVVGLLHGIVTSDHPLAALPWSDARESFYAAVDDGLDARLSWIDRTGERTTDPERIYDDLFTTAREGLRDRGFPPDRIDGLLAPIEGRWTERTSPSDWKRARVRARLEDGMGLERAIEDTGREYVRRATTGEPFVEWLR</sequence>
<dbReference type="AlphaFoldDB" id="A0ABD5V2B2"/>
<evidence type="ECO:0008006" key="3">
    <source>
        <dbReference type="Google" id="ProtNLM"/>
    </source>
</evidence>
<keyword evidence="2" id="KW-1185">Reference proteome</keyword>
<dbReference type="InterPro" id="IPR006336">
    <property type="entry name" value="GCS2"/>
</dbReference>
<name>A0ABD5V2B2_9EURY</name>
<dbReference type="EMBL" id="JBHSXQ010000003">
    <property type="protein sequence ID" value="MFC6905698.1"/>
    <property type="molecule type" value="Genomic_DNA"/>
</dbReference>
<dbReference type="Gene3D" id="3.30.590.20">
    <property type="match status" value="1"/>
</dbReference>
<evidence type="ECO:0000313" key="2">
    <source>
        <dbReference type="Proteomes" id="UP001596312"/>
    </source>
</evidence>
<dbReference type="SUPFAM" id="SSF55931">
    <property type="entry name" value="Glutamine synthetase/guanido kinase"/>
    <property type="match status" value="1"/>
</dbReference>
<evidence type="ECO:0000313" key="1">
    <source>
        <dbReference type="EMBL" id="MFC6905698.1"/>
    </source>
</evidence>
<protein>
    <recommendedName>
        <fullName evidence="3">Gamma-glutamyl:cysteine ligase YbdK, ATP-grasp superfamily</fullName>
    </recommendedName>
</protein>
<dbReference type="Proteomes" id="UP001596312">
    <property type="component" value="Unassembled WGS sequence"/>
</dbReference>
<proteinExistence type="predicted"/>
<dbReference type="InterPro" id="IPR014746">
    <property type="entry name" value="Gln_synth/guanido_kin_cat_dom"/>
</dbReference>
<dbReference type="RefSeq" id="WP_340604222.1">
    <property type="nucleotide sequence ID" value="NZ_JBBMXV010000003.1"/>
</dbReference>
<dbReference type="PANTHER" id="PTHR36510">
    <property type="entry name" value="GLUTAMATE--CYSTEINE LIGASE 2-RELATED"/>
    <property type="match status" value="1"/>
</dbReference>
<dbReference type="Pfam" id="PF04107">
    <property type="entry name" value="GCS2"/>
    <property type="match status" value="1"/>
</dbReference>
<organism evidence="1 2">
    <name type="scientific">Halalkalicoccus tibetensis</name>
    <dbReference type="NCBI Taxonomy" id="175632"/>
    <lineage>
        <taxon>Archaea</taxon>
        <taxon>Methanobacteriati</taxon>
        <taxon>Methanobacteriota</taxon>
        <taxon>Stenosarchaea group</taxon>
        <taxon>Halobacteria</taxon>
        <taxon>Halobacteriales</taxon>
        <taxon>Halococcaceae</taxon>
        <taxon>Halalkalicoccus</taxon>
    </lineage>
</organism>